<dbReference type="Proteomes" id="UP000551758">
    <property type="component" value="Unassembled WGS sequence"/>
</dbReference>
<dbReference type="InterPro" id="IPR036322">
    <property type="entry name" value="WD40_repeat_dom_sf"/>
</dbReference>
<gene>
    <name evidence="1" type="ORF">HPG69_009661</name>
</gene>
<reference evidence="1 2" key="1">
    <citation type="journal article" date="2020" name="Mol. Biol. Evol.">
        <title>Interspecific Gene Flow and the Evolution of Specialization in Black and White Rhinoceros.</title>
        <authorList>
            <person name="Moodley Y."/>
            <person name="Westbury M.V."/>
            <person name="Russo I.M."/>
            <person name="Gopalakrishnan S."/>
            <person name="Rakotoarivelo A."/>
            <person name="Olsen R.A."/>
            <person name="Prost S."/>
            <person name="Tunstall T."/>
            <person name="Ryder O.A."/>
            <person name="Dalen L."/>
            <person name="Bruford M.W."/>
        </authorList>
    </citation>
    <scope>NUCLEOTIDE SEQUENCE [LARGE SCALE GENOMIC DNA]</scope>
    <source>
        <strain evidence="1">SBR-YM</strain>
        <tissue evidence="1">Skin</tissue>
    </source>
</reference>
<dbReference type="InterPro" id="IPR015943">
    <property type="entry name" value="WD40/YVTN_repeat-like_dom_sf"/>
</dbReference>
<sequence length="101" mass="11759">MYETHLEMCHFRGLKDFLQMRDYCFHKMHPTSGSSVYSISMTNDFIVCGTYETLIHVWDTESKEHLGTLTGRMGTVYALVAISTPNQTKVFSICYYWSLRV</sequence>
<organism evidence="1 2">
    <name type="scientific">Diceros bicornis minor</name>
    <name type="common">South-central black rhinoceros</name>
    <dbReference type="NCBI Taxonomy" id="77932"/>
    <lineage>
        <taxon>Eukaryota</taxon>
        <taxon>Metazoa</taxon>
        <taxon>Chordata</taxon>
        <taxon>Craniata</taxon>
        <taxon>Vertebrata</taxon>
        <taxon>Euteleostomi</taxon>
        <taxon>Mammalia</taxon>
        <taxon>Eutheria</taxon>
        <taxon>Laurasiatheria</taxon>
        <taxon>Perissodactyla</taxon>
        <taxon>Rhinocerotidae</taxon>
        <taxon>Diceros</taxon>
    </lineage>
</organism>
<dbReference type="Gene3D" id="2.130.10.10">
    <property type="entry name" value="YVTN repeat-like/Quinoprotein amine dehydrogenase"/>
    <property type="match status" value="1"/>
</dbReference>
<accession>A0A7J7EXJ3</accession>
<evidence type="ECO:0000313" key="1">
    <source>
        <dbReference type="EMBL" id="KAF5920411.1"/>
    </source>
</evidence>
<evidence type="ECO:0000313" key="2">
    <source>
        <dbReference type="Proteomes" id="UP000551758"/>
    </source>
</evidence>
<dbReference type="EMBL" id="JACDTQ010002022">
    <property type="protein sequence ID" value="KAF5920411.1"/>
    <property type="molecule type" value="Genomic_DNA"/>
</dbReference>
<dbReference type="SUPFAM" id="SSF50978">
    <property type="entry name" value="WD40 repeat-like"/>
    <property type="match status" value="1"/>
</dbReference>
<protein>
    <submittedName>
        <fullName evidence="1">Uncharacterized protein</fullName>
    </submittedName>
</protein>
<comment type="caution">
    <text evidence="1">The sequence shown here is derived from an EMBL/GenBank/DDBJ whole genome shotgun (WGS) entry which is preliminary data.</text>
</comment>
<proteinExistence type="predicted"/>
<dbReference type="AlphaFoldDB" id="A0A7J7EXJ3"/>
<name>A0A7J7EXJ3_DICBM</name>
<keyword evidence="2" id="KW-1185">Reference proteome</keyword>